<dbReference type="Proteomes" id="UP000826656">
    <property type="component" value="Unassembled WGS sequence"/>
</dbReference>
<dbReference type="PANTHER" id="PTHR46033:SF60">
    <property type="entry name" value="AMINOTRANSFERASE-LIKE PLANT MOBILE DOMAIN-CONTAINING PROTEIN"/>
    <property type="match status" value="1"/>
</dbReference>
<dbReference type="PANTHER" id="PTHR46033">
    <property type="entry name" value="PROTEIN MAIN-LIKE 2"/>
    <property type="match status" value="1"/>
</dbReference>
<keyword evidence="3" id="KW-1185">Reference proteome</keyword>
<evidence type="ECO:0000313" key="3">
    <source>
        <dbReference type="Proteomes" id="UP000826656"/>
    </source>
</evidence>
<evidence type="ECO:0000259" key="1">
    <source>
        <dbReference type="Pfam" id="PF10536"/>
    </source>
</evidence>
<sequence length="432" mass="49665">MILNTRREDGNFWKLVEKYPIHPQVLEVIRLCGLYGVYRANQPAIDRSLITALVERWRPETHTFHFRIGEATVTLQDVEVLYGLPVNGDPVLGNEMIKTIGDWQNICQRLLGFIPSREDFKTNSLKVAAFNAYMLSQPELPNTATQDMINQKARCYMFWMIAGMLMADTSGGYLKLMYLPMLEDIDKIGSYSWGSATLAYLYHFLCKASQTTQNEIAGFLPLLQIWAWERVTVLSPQIVAKKDARTVFVDFPRGPHATRWFAHLSWTNTTKHVLKFIWEPYPDDLIESLHVYCHTGQNIWRLFQLRFHLIPHTFIMIAGEDQIQIGNWNMHNGYHFGTNGSNIVVVIFRYDDPYLIWFRRITRLVIGNPNSLPQSQQGYVPNSTAYETMHIEVIIQTDDVMPRAYTLGGTGTRRPLLAPSEPLAGFLNSAET</sequence>
<dbReference type="InterPro" id="IPR044824">
    <property type="entry name" value="MAIN-like"/>
</dbReference>
<gene>
    <name evidence="2" type="ORF">KY290_037849</name>
</gene>
<protein>
    <recommendedName>
        <fullName evidence="1">Aminotransferase-like plant mobile domain-containing protein</fullName>
    </recommendedName>
</protein>
<accession>A0ABQ7TYK0</accession>
<organism evidence="2 3">
    <name type="scientific">Solanum tuberosum</name>
    <name type="common">Potato</name>
    <dbReference type="NCBI Taxonomy" id="4113"/>
    <lineage>
        <taxon>Eukaryota</taxon>
        <taxon>Viridiplantae</taxon>
        <taxon>Streptophyta</taxon>
        <taxon>Embryophyta</taxon>
        <taxon>Tracheophyta</taxon>
        <taxon>Spermatophyta</taxon>
        <taxon>Magnoliopsida</taxon>
        <taxon>eudicotyledons</taxon>
        <taxon>Gunneridae</taxon>
        <taxon>Pentapetalae</taxon>
        <taxon>asterids</taxon>
        <taxon>lamiids</taxon>
        <taxon>Solanales</taxon>
        <taxon>Solanaceae</taxon>
        <taxon>Solanoideae</taxon>
        <taxon>Solaneae</taxon>
        <taxon>Solanum</taxon>
    </lineage>
</organism>
<proteinExistence type="predicted"/>
<feature type="domain" description="Aminotransferase-like plant mobile" evidence="1">
    <location>
        <begin position="33"/>
        <end position="289"/>
    </location>
</feature>
<dbReference type="InterPro" id="IPR019557">
    <property type="entry name" value="AminoTfrase-like_pln_mobile"/>
</dbReference>
<dbReference type="EMBL" id="JAIVGD010000028">
    <property type="protein sequence ID" value="KAH0739144.1"/>
    <property type="molecule type" value="Genomic_DNA"/>
</dbReference>
<evidence type="ECO:0000313" key="2">
    <source>
        <dbReference type="EMBL" id="KAH0739144.1"/>
    </source>
</evidence>
<name>A0ABQ7TYK0_SOLTU</name>
<comment type="caution">
    <text evidence="2">The sequence shown here is derived from an EMBL/GenBank/DDBJ whole genome shotgun (WGS) entry which is preliminary data.</text>
</comment>
<dbReference type="Pfam" id="PF10536">
    <property type="entry name" value="PMD"/>
    <property type="match status" value="1"/>
</dbReference>
<reference evidence="2 3" key="1">
    <citation type="journal article" date="2021" name="bioRxiv">
        <title>Chromosome-scale and haplotype-resolved genome assembly of a tetraploid potato cultivar.</title>
        <authorList>
            <person name="Sun H."/>
            <person name="Jiao W.-B."/>
            <person name="Krause K."/>
            <person name="Campoy J.A."/>
            <person name="Goel M."/>
            <person name="Folz-Donahue K."/>
            <person name="Kukat C."/>
            <person name="Huettel B."/>
            <person name="Schneeberger K."/>
        </authorList>
    </citation>
    <scope>NUCLEOTIDE SEQUENCE [LARGE SCALE GENOMIC DNA]</scope>
    <source>
        <strain evidence="2">SolTubOtavaFocal</strain>
        <tissue evidence="2">Leaves</tissue>
    </source>
</reference>